<comment type="caution">
    <text evidence="1">The sequence shown here is derived from an EMBL/GenBank/DDBJ whole genome shotgun (WGS) entry which is preliminary data.</text>
</comment>
<organism evidence="1 2">
    <name type="scientific">Peronosclerospora sorghi</name>
    <dbReference type="NCBI Taxonomy" id="230839"/>
    <lineage>
        <taxon>Eukaryota</taxon>
        <taxon>Sar</taxon>
        <taxon>Stramenopiles</taxon>
        <taxon>Oomycota</taxon>
        <taxon>Peronosporomycetes</taxon>
        <taxon>Peronosporales</taxon>
        <taxon>Peronosporaceae</taxon>
        <taxon>Peronosclerospora</taxon>
    </lineage>
</organism>
<reference evidence="1 2" key="1">
    <citation type="journal article" date="2022" name="bioRxiv">
        <title>The genome of the oomycete Peronosclerospora sorghi, a cosmopolitan pathogen of maize and sorghum, is inflated with dispersed pseudogenes.</title>
        <authorList>
            <person name="Fletcher K."/>
            <person name="Martin F."/>
            <person name="Isakeit T."/>
            <person name="Cavanaugh K."/>
            <person name="Magill C."/>
            <person name="Michelmore R."/>
        </authorList>
    </citation>
    <scope>NUCLEOTIDE SEQUENCE [LARGE SCALE GENOMIC DNA]</scope>
    <source>
        <strain evidence="1">P6</strain>
    </source>
</reference>
<keyword evidence="2" id="KW-1185">Reference proteome</keyword>
<proteinExistence type="predicted"/>
<evidence type="ECO:0000313" key="1">
    <source>
        <dbReference type="EMBL" id="KAI9915635.1"/>
    </source>
</evidence>
<name>A0ACC0WBZ0_9STRA</name>
<accession>A0ACC0WBZ0</accession>
<dbReference type="Proteomes" id="UP001163321">
    <property type="component" value="Chromosome 3"/>
</dbReference>
<gene>
    <name evidence="1" type="ORF">PsorP6_007672</name>
</gene>
<evidence type="ECO:0000313" key="2">
    <source>
        <dbReference type="Proteomes" id="UP001163321"/>
    </source>
</evidence>
<sequence>MLENVWIDANNEPDYFNSSKTENGRVSYTIYHLPRHEPNSRGNHPNAFIFLTCDAYGVLPPLSKLSTGQAQYHFLSGIFDAASNKYASILKKKLQEKKTPVYLINTGWTAGVYGVGKRMKLPFTRMFVGAVLDGSITEASFVKDPLFGFEIPTKVNGVPSEILNPSDAWSDKAAFDQTALKLAKSFKENFKQFILPENDLSIFGPTV</sequence>
<dbReference type="EMBL" id="CM047582">
    <property type="protein sequence ID" value="KAI9915635.1"/>
    <property type="molecule type" value="Genomic_DNA"/>
</dbReference>
<protein>
    <submittedName>
        <fullName evidence="1">Uncharacterized protein</fullName>
    </submittedName>
</protein>